<evidence type="ECO:0000256" key="1">
    <source>
        <dbReference type="ARBA" id="ARBA00010134"/>
    </source>
</evidence>
<dbReference type="InterPro" id="IPR011600">
    <property type="entry name" value="Pept_C14_caspase"/>
</dbReference>
<dbReference type="PROSITE" id="PS50207">
    <property type="entry name" value="CASPASE_P10"/>
    <property type="match status" value="1"/>
</dbReference>
<keyword evidence="10" id="KW-1185">Reference proteome</keyword>
<organism evidence="9 10">
    <name type="scientific">Potamilus streckersoni</name>
    <dbReference type="NCBI Taxonomy" id="2493646"/>
    <lineage>
        <taxon>Eukaryota</taxon>
        <taxon>Metazoa</taxon>
        <taxon>Spiralia</taxon>
        <taxon>Lophotrochozoa</taxon>
        <taxon>Mollusca</taxon>
        <taxon>Bivalvia</taxon>
        <taxon>Autobranchia</taxon>
        <taxon>Heteroconchia</taxon>
        <taxon>Palaeoheterodonta</taxon>
        <taxon>Unionida</taxon>
        <taxon>Unionoidea</taxon>
        <taxon>Unionidae</taxon>
        <taxon>Ambleminae</taxon>
        <taxon>Lampsilini</taxon>
        <taxon>Potamilus</taxon>
    </lineage>
</organism>
<evidence type="ECO:0000259" key="7">
    <source>
        <dbReference type="PROSITE" id="PS50207"/>
    </source>
</evidence>
<comment type="similarity">
    <text evidence="1 6">Belongs to the peptidase C14A family.</text>
</comment>
<proteinExistence type="inferred from homology"/>
<dbReference type="PANTHER" id="PTHR10454">
    <property type="entry name" value="CASPASE"/>
    <property type="match status" value="1"/>
</dbReference>
<keyword evidence="5" id="KW-0865">Zymogen</keyword>
<dbReference type="Pfam" id="PF00656">
    <property type="entry name" value="Peptidase_C14"/>
    <property type="match status" value="1"/>
</dbReference>
<reference evidence="9" key="2">
    <citation type="journal article" date="2021" name="Genome Biol. Evol.">
        <title>Developing a high-quality reference genome for a parasitic bivalve with doubly uniparental inheritance (Bivalvia: Unionida).</title>
        <authorList>
            <person name="Smith C.H."/>
        </authorList>
    </citation>
    <scope>NUCLEOTIDE SEQUENCE</scope>
    <source>
        <strain evidence="9">CHS0354</strain>
        <tissue evidence="9">Mantle</tissue>
    </source>
</reference>
<dbReference type="InterPro" id="IPR002398">
    <property type="entry name" value="Pept_C14"/>
</dbReference>
<protein>
    <recommendedName>
        <fullName evidence="11">Caspase-3</fullName>
    </recommendedName>
</protein>
<dbReference type="GO" id="GO:0043525">
    <property type="term" value="P:positive regulation of neuron apoptotic process"/>
    <property type="evidence" value="ECO:0007669"/>
    <property type="project" value="TreeGrafter"/>
</dbReference>
<evidence type="ECO:0000259" key="8">
    <source>
        <dbReference type="PROSITE" id="PS50208"/>
    </source>
</evidence>
<dbReference type="InterPro" id="IPR016129">
    <property type="entry name" value="Caspase_his_AS"/>
</dbReference>
<dbReference type="PROSITE" id="PS50208">
    <property type="entry name" value="CASPASE_P20"/>
    <property type="match status" value="1"/>
</dbReference>
<dbReference type="SUPFAM" id="SSF52129">
    <property type="entry name" value="Caspase-like"/>
    <property type="match status" value="1"/>
</dbReference>
<dbReference type="CDD" id="cd00032">
    <property type="entry name" value="CASc"/>
    <property type="match status" value="1"/>
</dbReference>
<keyword evidence="4" id="KW-0788">Thiol protease</keyword>
<dbReference type="InterPro" id="IPR001309">
    <property type="entry name" value="Pept_C14_p20"/>
</dbReference>
<dbReference type="Gene3D" id="3.40.50.1460">
    <property type="match status" value="1"/>
</dbReference>
<feature type="domain" description="Caspase family p20" evidence="8">
    <location>
        <begin position="13"/>
        <end position="79"/>
    </location>
</feature>
<evidence type="ECO:0000256" key="2">
    <source>
        <dbReference type="ARBA" id="ARBA00022670"/>
    </source>
</evidence>
<evidence type="ECO:0000256" key="4">
    <source>
        <dbReference type="ARBA" id="ARBA00022807"/>
    </source>
</evidence>
<dbReference type="InterPro" id="IPR033139">
    <property type="entry name" value="Caspase_cys_AS"/>
</dbReference>
<evidence type="ECO:0000256" key="3">
    <source>
        <dbReference type="ARBA" id="ARBA00022801"/>
    </source>
</evidence>
<dbReference type="PRINTS" id="PR00376">
    <property type="entry name" value="IL1BCENZYME"/>
</dbReference>
<feature type="domain" description="Caspase family p10" evidence="7">
    <location>
        <begin position="108"/>
        <end position="200"/>
    </location>
</feature>
<evidence type="ECO:0000256" key="6">
    <source>
        <dbReference type="RuleBase" id="RU003971"/>
    </source>
</evidence>
<keyword evidence="2" id="KW-0645">Protease</keyword>
<comment type="caution">
    <text evidence="9">The sequence shown here is derived from an EMBL/GenBank/DDBJ whole genome shotgun (WGS) entry which is preliminary data.</text>
</comment>
<sequence>MEQGNNNHEVGTQASAAYDHSDCDCFGCAILTHGREGLIYATDRIVPLEALVSPFQRDNCPTLVGKPKLFFIQACRGTKLHRRMDVTDSTSSLDRSSENSEAGMGEIPYRRIPVQADFLFSYSTVPGFYSWRNSQEGSWYIQALCIVMENYGSKMELLHMLTQVNRMVAYDFESCSDEDFTEKEMPSIASMLTRYIFFRPKKPDIRG</sequence>
<dbReference type="PROSITE" id="PS01121">
    <property type="entry name" value="CASPASE_HIS"/>
    <property type="match status" value="1"/>
</dbReference>
<accession>A0AAE0VQX5</accession>
<dbReference type="EMBL" id="JAEAOA010002287">
    <property type="protein sequence ID" value="KAK3586681.1"/>
    <property type="molecule type" value="Genomic_DNA"/>
</dbReference>
<dbReference type="GO" id="GO:0005737">
    <property type="term" value="C:cytoplasm"/>
    <property type="evidence" value="ECO:0007669"/>
    <property type="project" value="TreeGrafter"/>
</dbReference>
<name>A0AAE0VQX5_9BIVA</name>
<reference evidence="9" key="3">
    <citation type="submission" date="2023-05" db="EMBL/GenBank/DDBJ databases">
        <authorList>
            <person name="Smith C.H."/>
        </authorList>
    </citation>
    <scope>NUCLEOTIDE SEQUENCE</scope>
    <source>
        <strain evidence="9">CHS0354</strain>
        <tissue evidence="9">Mantle</tissue>
    </source>
</reference>
<evidence type="ECO:0000313" key="10">
    <source>
        <dbReference type="Proteomes" id="UP001195483"/>
    </source>
</evidence>
<dbReference type="GO" id="GO:0006508">
    <property type="term" value="P:proteolysis"/>
    <property type="evidence" value="ECO:0007669"/>
    <property type="project" value="UniProtKB-KW"/>
</dbReference>
<dbReference type="PROSITE" id="PS01122">
    <property type="entry name" value="CASPASE_CYS"/>
    <property type="match status" value="1"/>
</dbReference>
<dbReference type="Proteomes" id="UP001195483">
    <property type="component" value="Unassembled WGS sequence"/>
</dbReference>
<dbReference type="InterPro" id="IPR002138">
    <property type="entry name" value="Pept_C14_p10"/>
</dbReference>
<dbReference type="GO" id="GO:0004197">
    <property type="term" value="F:cysteine-type endopeptidase activity"/>
    <property type="evidence" value="ECO:0007669"/>
    <property type="project" value="InterPro"/>
</dbReference>
<reference evidence="9" key="1">
    <citation type="journal article" date="2021" name="Genome Biol. Evol.">
        <title>A High-Quality Reference Genome for a Parasitic Bivalve with Doubly Uniparental Inheritance (Bivalvia: Unionida).</title>
        <authorList>
            <person name="Smith C.H."/>
        </authorList>
    </citation>
    <scope>NUCLEOTIDE SEQUENCE</scope>
    <source>
        <strain evidence="9">CHS0354</strain>
    </source>
</reference>
<dbReference type="PANTHER" id="PTHR10454:SF232">
    <property type="entry name" value="AT03047P-RELATED"/>
    <property type="match status" value="1"/>
</dbReference>
<evidence type="ECO:0000256" key="5">
    <source>
        <dbReference type="ARBA" id="ARBA00023145"/>
    </source>
</evidence>
<dbReference type="SMART" id="SM00115">
    <property type="entry name" value="CASc"/>
    <property type="match status" value="1"/>
</dbReference>
<evidence type="ECO:0008006" key="11">
    <source>
        <dbReference type="Google" id="ProtNLM"/>
    </source>
</evidence>
<gene>
    <name evidence="9" type="ORF">CHS0354_039149</name>
</gene>
<dbReference type="InterPro" id="IPR029030">
    <property type="entry name" value="Caspase-like_dom_sf"/>
</dbReference>
<dbReference type="AlphaFoldDB" id="A0AAE0VQX5"/>
<dbReference type="InterPro" id="IPR015917">
    <property type="entry name" value="Pept_C14A"/>
</dbReference>
<evidence type="ECO:0000313" key="9">
    <source>
        <dbReference type="EMBL" id="KAK3586681.1"/>
    </source>
</evidence>
<dbReference type="GO" id="GO:0006915">
    <property type="term" value="P:apoptotic process"/>
    <property type="evidence" value="ECO:0007669"/>
    <property type="project" value="TreeGrafter"/>
</dbReference>
<keyword evidence="3" id="KW-0378">Hydrolase</keyword>